<evidence type="ECO:0000313" key="1">
    <source>
        <dbReference type="EMBL" id="MFC3032050.1"/>
    </source>
</evidence>
<organism evidence="1 2">
    <name type="scientific">Pseudoalteromonas fenneropenaei</name>
    <dbReference type="NCBI Taxonomy" id="1737459"/>
    <lineage>
        <taxon>Bacteria</taxon>
        <taxon>Pseudomonadati</taxon>
        <taxon>Pseudomonadota</taxon>
        <taxon>Gammaproteobacteria</taxon>
        <taxon>Alteromonadales</taxon>
        <taxon>Pseudoalteromonadaceae</taxon>
        <taxon>Pseudoalteromonas</taxon>
    </lineage>
</organism>
<sequence>MKRFTPPADWQPNVLQSGAFAHLNQLFQLSHEQAWPSPAWLNQFLTAAVHSGQTAKFVANGELSDETRYYEAIIYETGQIPTREENWHDLFGALIWCLFPKTKALLNACHMADIAKHGLQSRTQHRNAITLFDECGVLVVTTDPTMIAKLQQHHWLDAFATSRPAWGVHCQAVIFGHANYEMLTAPFIGLTAKLLPVIVTDDYFNLDLMAQYQYLDSYLYQAISDSELLADNRAMSPLPLLGVPGWWEDNIDAAFYENTEYFRPKRTKSAAAQ</sequence>
<reference evidence="2" key="1">
    <citation type="journal article" date="2019" name="Int. J. Syst. Evol. Microbiol.">
        <title>The Global Catalogue of Microorganisms (GCM) 10K type strain sequencing project: providing services to taxonomists for standard genome sequencing and annotation.</title>
        <authorList>
            <consortium name="The Broad Institute Genomics Platform"/>
            <consortium name="The Broad Institute Genome Sequencing Center for Infectious Disease"/>
            <person name="Wu L."/>
            <person name="Ma J."/>
        </authorList>
    </citation>
    <scope>NUCLEOTIDE SEQUENCE [LARGE SCALE GENOMIC DNA]</scope>
    <source>
        <strain evidence="2">KCTC 42730</strain>
    </source>
</reference>
<dbReference type="Proteomes" id="UP001595453">
    <property type="component" value="Unassembled WGS sequence"/>
</dbReference>
<evidence type="ECO:0000313" key="2">
    <source>
        <dbReference type="Proteomes" id="UP001595453"/>
    </source>
</evidence>
<proteinExistence type="predicted"/>
<dbReference type="InterPro" id="IPR021390">
    <property type="entry name" value="DUF3025"/>
</dbReference>
<dbReference type="RefSeq" id="WP_377121908.1">
    <property type="nucleotide sequence ID" value="NZ_JBHRSD010000011.1"/>
</dbReference>
<protein>
    <submittedName>
        <fullName evidence="1">DUF3025 domain-containing protein</fullName>
    </submittedName>
</protein>
<dbReference type="Pfam" id="PF11227">
    <property type="entry name" value="DUF3025"/>
    <property type="match status" value="1"/>
</dbReference>
<gene>
    <name evidence="1" type="ORF">ACFOEE_05925</name>
</gene>
<dbReference type="EMBL" id="JBHRSD010000011">
    <property type="protein sequence ID" value="MFC3032050.1"/>
    <property type="molecule type" value="Genomic_DNA"/>
</dbReference>
<keyword evidence="2" id="KW-1185">Reference proteome</keyword>
<name>A0ABV7CHH2_9GAMM</name>
<accession>A0ABV7CHH2</accession>
<comment type="caution">
    <text evidence="1">The sequence shown here is derived from an EMBL/GenBank/DDBJ whole genome shotgun (WGS) entry which is preliminary data.</text>
</comment>